<dbReference type="PANTHER" id="PTHR11802">
    <property type="entry name" value="SERINE PROTEASE FAMILY S10 SERINE CARBOXYPEPTIDASE"/>
    <property type="match status" value="1"/>
</dbReference>
<comment type="similarity">
    <text evidence="1 2">Belongs to the peptidase S10 family.</text>
</comment>
<dbReference type="OrthoDB" id="443318at2759"/>
<dbReference type="EC" id="3.4.16.-" evidence="2"/>
<dbReference type="InterPro" id="IPR029058">
    <property type="entry name" value="AB_hydrolase_fold"/>
</dbReference>
<proteinExistence type="inferred from homology"/>
<feature type="chain" id="PRO_5033100923" description="Carboxypeptidase" evidence="2">
    <location>
        <begin position="24"/>
        <end position="509"/>
    </location>
</feature>
<evidence type="ECO:0000256" key="3">
    <source>
        <dbReference type="SAM" id="MobiDB-lite"/>
    </source>
</evidence>
<dbReference type="GO" id="GO:0004185">
    <property type="term" value="F:serine-type carboxypeptidase activity"/>
    <property type="evidence" value="ECO:0007669"/>
    <property type="project" value="UniProtKB-UniRule"/>
</dbReference>
<keyword evidence="2" id="KW-0645">Protease</keyword>
<dbReference type="InterPro" id="IPR018202">
    <property type="entry name" value="Ser_caboxypep_ser_AS"/>
</dbReference>
<dbReference type="Proteomes" id="UP000650467">
    <property type="component" value="Unassembled WGS sequence"/>
</dbReference>
<accession>A0A835VRM9</accession>
<protein>
    <recommendedName>
        <fullName evidence="2">Carboxypeptidase</fullName>
        <ecNumber evidence="2">3.4.16.-</ecNumber>
    </recommendedName>
</protein>
<sequence>MASLNRDTFVFVILLASAGVSLATRDFAATRLSAAGGGRKYIRDDVVISKKSKPSSGDDDEPILLPKPTSFGYLDVNKDKGSQMFYMYYEAQEAPAGSERVPIVLWLQGGPGCSSFFGMFYINGPYFVNDDLTLRENLGAWNRLYGTLFIEQPIGVGFSKKGSAAIPDNELDVAWDLYRALQAFYKANPSFQDRPLVVTGESYAGKYVPSIAHFILQASARANGFEHKLKHPRPLKEDVEPPVFTLGGLAIGNGFTDAESQTAVQAEVAWSMGLIDGAQRRVAEAIQAEVIELVRSKQWRAARNRSDELLHFIAGASGSATLEDVRRNTGYDSRNMGDAFLNQPHVRAFLGDVPRVEDYLWESCSPEVDRIMGHDVMKSVKNLVIDLLDYKPVLIYLGQWDAECGVASNDAWVSTLAWKGHGGFAEAPRDFWIVNGRIAGYWKKYGTLEQLVLRNTGHMVPHDNPLVGQLMLERWVETSVRGLPYNREKQTTQQDEEDAANPDQAEHST</sequence>
<evidence type="ECO:0000313" key="5">
    <source>
        <dbReference type="Proteomes" id="UP000650467"/>
    </source>
</evidence>
<dbReference type="InterPro" id="IPR001563">
    <property type="entry name" value="Peptidase_S10"/>
</dbReference>
<name>A0A835VRM9_CHLIN</name>
<evidence type="ECO:0000313" key="4">
    <source>
        <dbReference type="EMBL" id="KAG2422906.1"/>
    </source>
</evidence>
<dbReference type="PROSITE" id="PS00131">
    <property type="entry name" value="CARBOXYPEPT_SER_SER"/>
    <property type="match status" value="1"/>
</dbReference>
<gene>
    <name evidence="4" type="ORF">HXX76_015733</name>
</gene>
<keyword evidence="2" id="KW-0378">Hydrolase</keyword>
<organism evidence="4 5">
    <name type="scientific">Chlamydomonas incerta</name>
    <dbReference type="NCBI Taxonomy" id="51695"/>
    <lineage>
        <taxon>Eukaryota</taxon>
        <taxon>Viridiplantae</taxon>
        <taxon>Chlorophyta</taxon>
        <taxon>core chlorophytes</taxon>
        <taxon>Chlorophyceae</taxon>
        <taxon>CS clade</taxon>
        <taxon>Chlamydomonadales</taxon>
        <taxon>Chlamydomonadaceae</taxon>
        <taxon>Chlamydomonas</taxon>
    </lineage>
</organism>
<reference evidence="4" key="1">
    <citation type="journal article" date="2020" name="bioRxiv">
        <title>Comparative genomics of Chlamydomonas.</title>
        <authorList>
            <person name="Craig R.J."/>
            <person name="Hasan A.R."/>
            <person name="Ness R.W."/>
            <person name="Keightley P.D."/>
        </authorList>
    </citation>
    <scope>NUCLEOTIDE SEQUENCE</scope>
    <source>
        <strain evidence="4">SAG 7.73</strain>
    </source>
</reference>
<dbReference type="EMBL" id="JAEHOC010000091">
    <property type="protein sequence ID" value="KAG2422906.1"/>
    <property type="molecule type" value="Genomic_DNA"/>
</dbReference>
<keyword evidence="5" id="KW-1185">Reference proteome</keyword>
<evidence type="ECO:0000256" key="2">
    <source>
        <dbReference type="RuleBase" id="RU361156"/>
    </source>
</evidence>
<dbReference type="PANTHER" id="PTHR11802:SF449">
    <property type="entry name" value="CARBOXYPEPTIDASE"/>
    <property type="match status" value="1"/>
</dbReference>
<keyword evidence="2" id="KW-0732">Signal</keyword>
<evidence type="ECO:0000256" key="1">
    <source>
        <dbReference type="ARBA" id="ARBA00009431"/>
    </source>
</evidence>
<dbReference type="GO" id="GO:0006508">
    <property type="term" value="P:proteolysis"/>
    <property type="evidence" value="ECO:0007669"/>
    <property type="project" value="UniProtKB-KW"/>
</dbReference>
<dbReference type="Pfam" id="PF00450">
    <property type="entry name" value="Peptidase_S10"/>
    <property type="match status" value="1"/>
</dbReference>
<feature type="region of interest" description="Disordered" evidence="3">
    <location>
        <begin position="484"/>
        <end position="509"/>
    </location>
</feature>
<dbReference type="Gene3D" id="3.40.50.1820">
    <property type="entry name" value="alpha/beta hydrolase"/>
    <property type="match status" value="1"/>
</dbReference>
<feature type="signal peptide" evidence="2">
    <location>
        <begin position="1"/>
        <end position="23"/>
    </location>
</feature>
<dbReference type="AlphaFoldDB" id="A0A835VRM9"/>
<dbReference type="PRINTS" id="PR00724">
    <property type="entry name" value="CRBOXYPTASEC"/>
</dbReference>
<keyword evidence="2" id="KW-0121">Carboxypeptidase</keyword>
<comment type="caution">
    <text evidence="4">The sequence shown here is derived from an EMBL/GenBank/DDBJ whole genome shotgun (WGS) entry which is preliminary data.</text>
</comment>
<dbReference type="SUPFAM" id="SSF53474">
    <property type="entry name" value="alpha/beta-Hydrolases"/>
    <property type="match status" value="1"/>
</dbReference>